<proteinExistence type="predicted"/>
<dbReference type="Proteomes" id="UP000198852">
    <property type="component" value="Unassembled WGS sequence"/>
</dbReference>
<evidence type="ECO:0000313" key="2">
    <source>
        <dbReference type="EMBL" id="SFS87309.1"/>
    </source>
</evidence>
<evidence type="ECO:0000313" key="3">
    <source>
        <dbReference type="Proteomes" id="UP000198852"/>
    </source>
</evidence>
<dbReference type="EMBL" id="FOZX01000006">
    <property type="protein sequence ID" value="SFS87309.1"/>
    <property type="molecule type" value="Genomic_DNA"/>
</dbReference>
<sequence>MLAVPEPFVAYLRVYEPLSSFESPLREEVEAAVERGSVDPFDAGLWEQHLWLRSQLAAPPRLLPGENADGEVQGVGGVLVLDPKEVPTAPAATVGPGPLVCPLDVRGRAAAALVGFLGDADVPLRTAALPESVEKARTRAGAVVSELGGDAVHVLSSTWTVPLPWFVVVDPTERCVFTEPERRRVCWRVAMADARRRVARAHSVSQQSIGEDGPTRILKETGRWLERFHPHSAVELDYGGLVQLMTQDDLDADTSAEDVHAIVDAMEADDAEEVGTRYEQLRDFWSEFASREHHN</sequence>
<accession>A0A1I6TDM9</accession>
<feature type="domain" description="DUF8083" evidence="1">
    <location>
        <begin position="8"/>
        <end position="292"/>
    </location>
</feature>
<dbReference type="InterPro" id="IPR058396">
    <property type="entry name" value="DUF8083"/>
</dbReference>
<gene>
    <name evidence="2" type="ORF">SAMN05660874_03913</name>
</gene>
<dbReference type="STRING" id="95161.SAMN05660874_03913"/>
<evidence type="ECO:0000259" key="1">
    <source>
        <dbReference type="Pfam" id="PF26312"/>
    </source>
</evidence>
<protein>
    <recommendedName>
        <fullName evidence="1">DUF8083 domain-containing protein</fullName>
    </recommendedName>
</protein>
<dbReference type="AlphaFoldDB" id="A0A1I6TDM9"/>
<dbReference type="Pfam" id="PF26312">
    <property type="entry name" value="DUF8083"/>
    <property type="match status" value="1"/>
</dbReference>
<keyword evidence="3" id="KW-1185">Reference proteome</keyword>
<reference evidence="3" key="1">
    <citation type="submission" date="2016-10" db="EMBL/GenBank/DDBJ databases">
        <authorList>
            <person name="Varghese N."/>
            <person name="Submissions S."/>
        </authorList>
    </citation>
    <scope>NUCLEOTIDE SEQUENCE [LARGE SCALE GENOMIC DNA]</scope>
    <source>
        <strain evidence="3">DSM 44771</strain>
    </source>
</reference>
<organism evidence="2 3">
    <name type="scientific">Saccharopolyspora flava</name>
    <dbReference type="NCBI Taxonomy" id="95161"/>
    <lineage>
        <taxon>Bacteria</taxon>
        <taxon>Bacillati</taxon>
        <taxon>Actinomycetota</taxon>
        <taxon>Actinomycetes</taxon>
        <taxon>Pseudonocardiales</taxon>
        <taxon>Pseudonocardiaceae</taxon>
        <taxon>Saccharopolyspora</taxon>
    </lineage>
</organism>
<name>A0A1I6TDM9_9PSEU</name>